<keyword evidence="3" id="KW-1185">Reference proteome</keyword>
<sequence length="316" mass="34045">MILTVPQDARINRYRSFAEGVMIMVCPVLLAVALNKVELTSVEHGRVLPIIMLVVAAVTLVAGICPFLTCFSTNGGACTSHCGQVFRTTVQYVPSGLALEGQINRPTAKPERLTKPMGASFFACVVGVCIMLLETIPPPMSHQTISNLTTLFDILVTIAISLPMFFIIQALMKLEAFLLFASPFFIFLILAFFVGVNGDANNENNAPPDGSTNMPGDGNDLVAAYKPASLELTKVAFTGFLAVSITSISKDSLNKSTHGFIHLTAQAIVSGLIWRLLSHVKSDNYKKAASIASYWTHLIIVMAAIPFTIMAANALY</sequence>
<dbReference type="AlphaFoldDB" id="A0A1E5VMP6"/>
<feature type="transmembrane region" description="Helical" evidence="1">
    <location>
        <begin position="259"/>
        <end position="277"/>
    </location>
</feature>
<comment type="caution">
    <text evidence="2">The sequence shown here is derived from an EMBL/GenBank/DDBJ whole genome shotgun (WGS) entry which is preliminary data.</text>
</comment>
<organism evidence="2 3">
    <name type="scientific">Dichanthelium oligosanthes</name>
    <dbReference type="NCBI Taxonomy" id="888268"/>
    <lineage>
        <taxon>Eukaryota</taxon>
        <taxon>Viridiplantae</taxon>
        <taxon>Streptophyta</taxon>
        <taxon>Embryophyta</taxon>
        <taxon>Tracheophyta</taxon>
        <taxon>Spermatophyta</taxon>
        <taxon>Magnoliopsida</taxon>
        <taxon>Liliopsida</taxon>
        <taxon>Poales</taxon>
        <taxon>Poaceae</taxon>
        <taxon>PACMAD clade</taxon>
        <taxon>Panicoideae</taxon>
        <taxon>Panicodae</taxon>
        <taxon>Paniceae</taxon>
        <taxon>Dichantheliinae</taxon>
        <taxon>Dichanthelium</taxon>
    </lineage>
</organism>
<feature type="transmembrane region" description="Helical" evidence="1">
    <location>
        <begin position="119"/>
        <end position="136"/>
    </location>
</feature>
<dbReference type="OrthoDB" id="656344at2759"/>
<keyword evidence="1" id="KW-1133">Transmembrane helix</keyword>
<evidence type="ECO:0000256" key="1">
    <source>
        <dbReference type="SAM" id="Phobius"/>
    </source>
</evidence>
<keyword evidence="1" id="KW-0812">Transmembrane</keyword>
<evidence type="ECO:0000313" key="3">
    <source>
        <dbReference type="Proteomes" id="UP000095767"/>
    </source>
</evidence>
<feature type="transmembrane region" description="Helical" evidence="1">
    <location>
        <begin position="289"/>
        <end position="312"/>
    </location>
</feature>
<evidence type="ECO:0000313" key="2">
    <source>
        <dbReference type="EMBL" id="OEL26396.1"/>
    </source>
</evidence>
<feature type="transmembrane region" description="Helical" evidence="1">
    <location>
        <begin position="177"/>
        <end position="196"/>
    </location>
</feature>
<keyword evidence="1" id="KW-0472">Membrane</keyword>
<dbReference type="EMBL" id="LWDX02034726">
    <property type="protein sequence ID" value="OEL26396.1"/>
    <property type="molecule type" value="Genomic_DNA"/>
</dbReference>
<dbReference type="Proteomes" id="UP000095767">
    <property type="component" value="Unassembled WGS sequence"/>
</dbReference>
<feature type="transmembrane region" description="Helical" evidence="1">
    <location>
        <begin position="17"/>
        <end position="35"/>
    </location>
</feature>
<feature type="transmembrane region" description="Helical" evidence="1">
    <location>
        <begin position="47"/>
        <end position="71"/>
    </location>
</feature>
<feature type="transmembrane region" description="Helical" evidence="1">
    <location>
        <begin position="148"/>
        <end position="168"/>
    </location>
</feature>
<proteinExistence type="predicted"/>
<dbReference type="STRING" id="888268.A0A1E5VMP6"/>
<accession>A0A1E5VMP6</accession>
<name>A0A1E5VMP6_9POAL</name>
<reference evidence="2 3" key="1">
    <citation type="submission" date="2016-09" db="EMBL/GenBank/DDBJ databases">
        <title>The draft genome of Dichanthelium oligosanthes: A C3 panicoid grass species.</title>
        <authorList>
            <person name="Studer A.J."/>
            <person name="Schnable J.C."/>
            <person name="Brutnell T.P."/>
        </authorList>
    </citation>
    <scope>NUCLEOTIDE SEQUENCE [LARGE SCALE GENOMIC DNA]</scope>
    <source>
        <strain evidence="3">cv. Kellogg 1175</strain>
        <tissue evidence="2">Leaf</tissue>
    </source>
</reference>
<gene>
    <name evidence="2" type="ORF">BAE44_0012588</name>
</gene>
<protein>
    <submittedName>
        <fullName evidence="2">Uncharacterized protein</fullName>
    </submittedName>
</protein>